<reference evidence="1" key="1">
    <citation type="submission" date="2022-08" db="UniProtKB">
        <authorList>
            <consortium name="EnsemblMetazoa"/>
        </authorList>
    </citation>
    <scope>IDENTIFICATION</scope>
    <source>
        <strain evidence="1">EBRO</strain>
    </source>
</reference>
<proteinExistence type="predicted"/>
<protein>
    <submittedName>
        <fullName evidence="1">Uncharacterized protein</fullName>
    </submittedName>
</protein>
<dbReference type="AlphaFoldDB" id="A0A182IJZ4"/>
<dbReference type="PANTHER" id="PTHR14787">
    <property type="entry name" value="C10ORF188 FAMILY MEMBER"/>
    <property type="match status" value="1"/>
</dbReference>
<dbReference type="PANTHER" id="PTHR14787:SF1">
    <property type="entry name" value="ATPASE PAAT"/>
    <property type="match status" value="1"/>
</dbReference>
<name>A0A182IJZ4_ANOAO</name>
<accession>A0A182IJZ4</accession>
<sequence>MTAEPFRCSYTWTVTEGASDNEITVQMCESPTPDFAPIDELLDLDRCLVLNGPEGQDSCEMRLSVIPLYLPRAISLVVECPVIECYHGRLNEYYKTYHGELVYTLGGVKVFRFDIRITSDLDELQLKFITPKHEPLCLYGTRLYLSRNPNPLHSAMMLRGRRINPESVQHRLQDLDLSERAEKCKRLVLGTMQSSEQNVTNNNHQPPSPAATQTTILPDTTNGPDDSLANVFGKMILTGQSSNSSVLEMFMKQYIDQKFAELEQMFEGQLSRLESRQNQKLDEILTLLRGHCGNTCSDQPCDPVE</sequence>
<dbReference type="EnsemblMetazoa" id="AATE000599-RA">
    <property type="protein sequence ID" value="AATE000599-PA.2"/>
    <property type="gene ID" value="AATE000599"/>
</dbReference>
<evidence type="ECO:0000313" key="1">
    <source>
        <dbReference type="EnsemblMetazoa" id="AATE000599-PA.2"/>
    </source>
</evidence>
<dbReference type="Pfam" id="PF14958">
    <property type="entry name" value="PAAT-like"/>
    <property type="match status" value="1"/>
</dbReference>
<organism evidence="1">
    <name type="scientific">Anopheles atroparvus</name>
    <name type="common">European mosquito</name>
    <dbReference type="NCBI Taxonomy" id="41427"/>
    <lineage>
        <taxon>Eukaryota</taxon>
        <taxon>Metazoa</taxon>
        <taxon>Ecdysozoa</taxon>
        <taxon>Arthropoda</taxon>
        <taxon>Hexapoda</taxon>
        <taxon>Insecta</taxon>
        <taxon>Pterygota</taxon>
        <taxon>Neoptera</taxon>
        <taxon>Endopterygota</taxon>
        <taxon>Diptera</taxon>
        <taxon>Nematocera</taxon>
        <taxon>Culicoidea</taxon>
        <taxon>Culicidae</taxon>
        <taxon>Anophelinae</taxon>
        <taxon>Anopheles</taxon>
    </lineage>
</organism>
<dbReference type="VEuPathDB" id="VectorBase:AATE000599"/>
<dbReference type="InterPro" id="IPR028043">
    <property type="entry name" value="PAAT-like"/>
</dbReference>